<sequence>MGPNDFNNNLGDPTVNLHKDAYDELIAAVEYVPSFNLGINVYETSKIAAVVYEFDGIRNIIWFNLPTVDEIKRRKPKKINGFLVFRNRLLRELKTLGETLMPHTMTQIAARVWRATNDVNKAVFLTLANEVMDSIRSEGSGMDVAGTDATTTCYEFRCQHCNGRNIVRR</sequence>
<dbReference type="InterPro" id="IPR036910">
    <property type="entry name" value="HMG_box_dom_sf"/>
</dbReference>
<name>A0A9N8WIC8_9GLOM</name>
<protein>
    <submittedName>
        <fullName evidence="1">7698_t:CDS:1</fullName>
    </submittedName>
</protein>
<gene>
    <name evidence="1" type="ORF">PBRASI_LOCUS1926</name>
</gene>
<dbReference type="OrthoDB" id="10584167at2759"/>
<evidence type="ECO:0000313" key="2">
    <source>
        <dbReference type="Proteomes" id="UP000789739"/>
    </source>
</evidence>
<comment type="caution">
    <text evidence="1">The sequence shown here is derived from an EMBL/GenBank/DDBJ whole genome shotgun (WGS) entry which is preliminary data.</text>
</comment>
<accession>A0A9N8WIC8</accession>
<keyword evidence="2" id="KW-1185">Reference proteome</keyword>
<dbReference type="Proteomes" id="UP000789739">
    <property type="component" value="Unassembled WGS sequence"/>
</dbReference>
<dbReference type="SUPFAM" id="SSF47095">
    <property type="entry name" value="HMG-box"/>
    <property type="match status" value="1"/>
</dbReference>
<organism evidence="1 2">
    <name type="scientific">Paraglomus brasilianum</name>
    <dbReference type="NCBI Taxonomy" id="144538"/>
    <lineage>
        <taxon>Eukaryota</taxon>
        <taxon>Fungi</taxon>
        <taxon>Fungi incertae sedis</taxon>
        <taxon>Mucoromycota</taxon>
        <taxon>Glomeromycotina</taxon>
        <taxon>Glomeromycetes</taxon>
        <taxon>Paraglomerales</taxon>
        <taxon>Paraglomeraceae</taxon>
        <taxon>Paraglomus</taxon>
    </lineage>
</organism>
<dbReference type="EMBL" id="CAJVPI010000137">
    <property type="protein sequence ID" value="CAG8487692.1"/>
    <property type="molecule type" value="Genomic_DNA"/>
</dbReference>
<reference evidence="1" key="1">
    <citation type="submission" date="2021-06" db="EMBL/GenBank/DDBJ databases">
        <authorList>
            <person name="Kallberg Y."/>
            <person name="Tangrot J."/>
            <person name="Rosling A."/>
        </authorList>
    </citation>
    <scope>NUCLEOTIDE SEQUENCE</scope>
    <source>
        <strain evidence="1">BR232B</strain>
    </source>
</reference>
<evidence type="ECO:0000313" key="1">
    <source>
        <dbReference type="EMBL" id="CAG8487692.1"/>
    </source>
</evidence>
<proteinExistence type="predicted"/>
<dbReference type="AlphaFoldDB" id="A0A9N8WIC8"/>